<evidence type="ECO:0000256" key="1">
    <source>
        <dbReference type="SAM" id="Phobius"/>
    </source>
</evidence>
<reference evidence="3 4" key="1">
    <citation type="submission" date="2015-05" db="EMBL/GenBank/DDBJ databases">
        <title>Whole genome sequence and identification of bacterial endophytes from Costus igneus.</title>
        <authorList>
            <person name="Lee Y.P."/>
            <person name="Gan H.M."/>
            <person name="Eng W."/>
            <person name="Wheatley M.S."/>
            <person name="Caraballo A."/>
            <person name="Polter S."/>
            <person name="Savka M.A."/>
            <person name="Hudson A.O."/>
        </authorList>
    </citation>
    <scope>NUCLEOTIDE SEQUENCE [LARGE SCALE GENOMIC DNA]</scope>
    <source>
        <strain evidence="3 4">RIT379</strain>
    </source>
</reference>
<dbReference type="EMBL" id="LDPH01000003">
    <property type="protein sequence ID" value="KLV27703.1"/>
    <property type="molecule type" value="Genomic_DNA"/>
</dbReference>
<dbReference type="OrthoDB" id="2382185at2"/>
<name>A0A0J1IP60_NIACI</name>
<dbReference type="Pfam" id="PF07435">
    <property type="entry name" value="YycH"/>
    <property type="match status" value="1"/>
</dbReference>
<dbReference type="RefSeq" id="WP_047941024.1">
    <property type="nucleotide sequence ID" value="NZ_JARTLH010000029.1"/>
</dbReference>
<comment type="caution">
    <text evidence="3">The sequence shown here is derived from an EMBL/GenBank/DDBJ whole genome shotgun (WGS) entry which is preliminary data.</text>
</comment>
<protein>
    <recommendedName>
        <fullName evidence="2">Regulatory protein YycH domain-containing protein</fullName>
    </recommendedName>
</protein>
<gene>
    <name evidence="3" type="ORF">ABW02_06050</name>
</gene>
<dbReference type="PATRIC" id="fig|1397.4.peg.3325"/>
<proteinExistence type="predicted"/>
<evidence type="ECO:0000313" key="3">
    <source>
        <dbReference type="EMBL" id="KLV27703.1"/>
    </source>
</evidence>
<dbReference type="InterPro" id="IPR009996">
    <property type="entry name" value="YycH"/>
</dbReference>
<feature type="domain" description="Regulatory protein YycH" evidence="2">
    <location>
        <begin position="4"/>
        <end position="423"/>
    </location>
</feature>
<dbReference type="InterPro" id="IPR042274">
    <property type="entry name" value="YycH/YycI_2"/>
</dbReference>
<dbReference type="AlphaFoldDB" id="A0A0J1IP60"/>
<dbReference type="Gene3D" id="3.30.310.160">
    <property type="entry name" value="YycH protein, domain 2"/>
    <property type="match status" value="1"/>
</dbReference>
<accession>A0A0J1IP60</accession>
<keyword evidence="4" id="KW-1185">Reference proteome</keyword>
<keyword evidence="1" id="KW-0812">Transmembrane</keyword>
<dbReference type="Gene3D" id="3.10.450.310">
    <property type="match status" value="1"/>
</dbReference>
<keyword evidence="1" id="KW-1133">Transmembrane helix</keyword>
<keyword evidence="1" id="KW-0472">Membrane</keyword>
<organism evidence="3 4">
    <name type="scientific">Niallia circulans</name>
    <name type="common">Bacillus circulans</name>
    <dbReference type="NCBI Taxonomy" id="1397"/>
    <lineage>
        <taxon>Bacteria</taxon>
        <taxon>Bacillati</taxon>
        <taxon>Bacillota</taxon>
        <taxon>Bacilli</taxon>
        <taxon>Bacillales</taxon>
        <taxon>Bacillaceae</taxon>
        <taxon>Niallia</taxon>
    </lineage>
</organism>
<evidence type="ECO:0000259" key="2">
    <source>
        <dbReference type="Pfam" id="PF07435"/>
    </source>
</evidence>
<dbReference type="CDD" id="cd15787">
    <property type="entry name" value="YycH_N"/>
    <property type="match status" value="1"/>
</dbReference>
<dbReference type="Proteomes" id="UP000036045">
    <property type="component" value="Unassembled WGS sequence"/>
</dbReference>
<sequence length="437" mass="50986">MKYENVKSGILILLVALSVLLYYLLWTDQGGEFDAMDSSGSTMEQEALGAKKEVSEVIKPDEIYQHIDGQHYGTISKEEVDHILNRLKEFDYGNFRNISSTIPSIATFLEEQNNSLEIRFPGQVPFRIYKEILRIDQDNSFDFDTILFSYKDGSVYFLSKETEKVYEASINTTYIEQLNKLKENVYAEKTVYSTYFSYKPNDQYLIYLPNGKQEVNKYKYFTRQIESIRLSRALFEEPSIAQKEILTNWEEYTDDSGLLRIYKDTHIVSFFKPAGISNEMTQNHIINNSIELINERGGWINDYLYVGRDDDRKVTFRLYNTNGMPVFNLNTELSDIRLYWEDNKAKRLLTSNLIIINTTTPFDFSKETISSGEDVLNYLKSNKKLKMEKLQKIVLGYDMQVDSQSIVSLQPTWFYQYDHKWYSLYSEGTGGSLDGLE</sequence>
<evidence type="ECO:0000313" key="4">
    <source>
        <dbReference type="Proteomes" id="UP000036045"/>
    </source>
</evidence>
<feature type="transmembrane region" description="Helical" evidence="1">
    <location>
        <begin position="9"/>
        <end position="26"/>
    </location>
</feature>